<dbReference type="GO" id="GO:0031146">
    <property type="term" value="P:SCF-dependent proteasomal ubiquitin-dependent protein catabolic process"/>
    <property type="evidence" value="ECO:0007669"/>
    <property type="project" value="TreeGrafter"/>
</dbReference>
<dbReference type="Gene3D" id="3.80.10.10">
    <property type="entry name" value="Ribonuclease Inhibitor"/>
    <property type="match status" value="1"/>
</dbReference>
<evidence type="ECO:0000313" key="1">
    <source>
        <dbReference type="EMBL" id="ODM91501.1"/>
    </source>
</evidence>
<reference evidence="1 2" key="1">
    <citation type="journal article" date="2016" name="Genome Biol. Evol.">
        <title>Gene Family Evolution Reflects Adaptation to Soil Environmental Stressors in the Genome of the Collembolan Orchesella cincta.</title>
        <authorList>
            <person name="Faddeeva-Vakhrusheva A."/>
            <person name="Derks M.F."/>
            <person name="Anvar S.Y."/>
            <person name="Agamennone V."/>
            <person name="Suring W."/>
            <person name="Smit S."/>
            <person name="van Straalen N.M."/>
            <person name="Roelofs D."/>
        </authorList>
    </citation>
    <scope>NUCLEOTIDE SEQUENCE [LARGE SCALE GENOMIC DNA]</scope>
    <source>
        <tissue evidence="1">Mixed pool</tissue>
    </source>
</reference>
<protein>
    <submittedName>
        <fullName evidence="1">F-box/LRR-repeat protein 15</fullName>
    </submittedName>
</protein>
<dbReference type="OMA" id="KLSKCSW"/>
<dbReference type="CDD" id="cd22126">
    <property type="entry name" value="F-box_FBXL15"/>
    <property type="match status" value="1"/>
</dbReference>
<dbReference type="AlphaFoldDB" id="A0A1D2MF46"/>
<dbReference type="STRING" id="48709.A0A1D2MF46"/>
<proteinExistence type="predicted"/>
<organism evidence="1 2">
    <name type="scientific">Orchesella cincta</name>
    <name type="common">Springtail</name>
    <name type="synonym">Podura cincta</name>
    <dbReference type="NCBI Taxonomy" id="48709"/>
    <lineage>
        <taxon>Eukaryota</taxon>
        <taxon>Metazoa</taxon>
        <taxon>Ecdysozoa</taxon>
        <taxon>Arthropoda</taxon>
        <taxon>Hexapoda</taxon>
        <taxon>Collembola</taxon>
        <taxon>Entomobryomorpha</taxon>
        <taxon>Entomobryoidea</taxon>
        <taxon>Orchesellidae</taxon>
        <taxon>Orchesellinae</taxon>
        <taxon>Orchesella</taxon>
    </lineage>
</organism>
<dbReference type="EMBL" id="LJIJ01001530">
    <property type="protein sequence ID" value="ODM91501.1"/>
    <property type="molecule type" value="Genomic_DNA"/>
</dbReference>
<comment type="caution">
    <text evidence="1">The sequence shown here is derived from an EMBL/GenBank/DDBJ whole genome shotgun (WGS) entry which is preliminary data.</text>
</comment>
<dbReference type="InterPro" id="IPR032675">
    <property type="entry name" value="LRR_dom_sf"/>
</dbReference>
<keyword evidence="2" id="KW-1185">Reference proteome</keyword>
<dbReference type="SUPFAM" id="SSF52047">
    <property type="entry name" value="RNI-like"/>
    <property type="match status" value="1"/>
</dbReference>
<evidence type="ECO:0000313" key="2">
    <source>
        <dbReference type="Proteomes" id="UP000094527"/>
    </source>
</evidence>
<dbReference type="PANTHER" id="PTHR13318">
    <property type="entry name" value="PARTNER OF PAIRED, ISOFORM B-RELATED"/>
    <property type="match status" value="1"/>
</dbReference>
<dbReference type="Proteomes" id="UP000094527">
    <property type="component" value="Unassembled WGS sequence"/>
</dbReference>
<dbReference type="OrthoDB" id="10257471at2759"/>
<dbReference type="GO" id="GO:0019005">
    <property type="term" value="C:SCF ubiquitin ligase complex"/>
    <property type="evidence" value="ECO:0007669"/>
    <property type="project" value="TreeGrafter"/>
</dbReference>
<accession>A0A1D2MF46</accession>
<gene>
    <name evidence="1" type="ORF">Ocin01_15182</name>
</gene>
<sequence length="240" mass="26852">MMLAHVNNDNALGAPYQQEQISLTSLSWEDIVFSHILTKLGWKDLFRLRSTCWNCKLMVDAYFQQIKVVDLSAVSDQFSATAFKVLSLECTNIRKLTVTNARWMLDKDLSVVFKNNQLLSHLDLSGSTSLNGACLLTLAVNCKQLHTLILQDCNWLTHGAVETLITHLDSIEVANLSSCSGISNQQLLPLFQKFYRMKELYLANLQPVNDTTLLVIARSCGSLQVLDVRGCGNITDRGLK</sequence>
<name>A0A1D2MF46_ORCCI</name>
<feature type="non-terminal residue" evidence="1">
    <location>
        <position position="240"/>
    </location>
</feature>